<feature type="transmembrane region" description="Helical" evidence="11">
    <location>
        <begin position="173"/>
        <end position="198"/>
    </location>
</feature>
<evidence type="ECO:0000313" key="14">
    <source>
        <dbReference type="Proteomes" id="UP000177622"/>
    </source>
</evidence>
<feature type="transmembrane region" description="Helical" evidence="11">
    <location>
        <begin position="248"/>
        <end position="276"/>
    </location>
</feature>
<dbReference type="SMART" id="SM00724">
    <property type="entry name" value="TLC"/>
    <property type="match status" value="1"/>
</dbReference>
<sequence>MVRPRGSSALGVDIRGDTSAPAMSTMNEVSPIEPTSPDLKQFDARNADKSAGKAQPKRRRSRSLLHRFADTCLRYTWLLPLVIMLFLLGLYAVNPTTSNPMHSAIFLSYPQPPKTPGGPIMYGKGKKDIAFVAFYTIVLSFTREFIMQQMIRPFAVWCGIRGKGKTARFMEQMYTAVYFGVFGPFGLFVMKRSTIWYFNTTAMFEGFPHREHEGFFKAYYLLEASYWAQQAIVLLLQLEKPRKDFKELVGHHIITLALIGLSYRFHFTYMGLAVYITHDISDFFLATSKTLNYLDAFITPPYFAMFVGWWIYLRHFLNLKILWAVLTEFRTVGPFELNWETQQYKCWISQYITFGLLASLQAVNLFWLFLILRILANYIFTSVAKDERSDDEDEEEEEVDANDTKAIATGFDQSAKENHAPQVLVNGEPVAEQRGPRTRSRKA</sequence>
<accession>A0A1F5LQJ0</accession>
<keyword evidence="6 11" id="KW-1133">Transmembrane helix</keyword>
<reference evidence="13 14" key="1">
    <citation type="journal article" date="2016" name="Sci. Rep.">
        <title>Penicillium arizonense, a new, genome sequenced fungal species, reveals a high chemical diversity in secreted metabolites.</title>
        <authorList>
            <person name="Grijseels S."/>
            <person name="Nielsen J.C."/>
            <person name="Randelovic M."/>
            <person name="Nielsen J."/>
            <person name="Nielsen K.F."/>
            <person name="Workman M."/>
            <person name="Frisvad J.C."/>
        </authorList>
    </citation>
    <scope>NUCLEOTIDE SEQUENCE [LARGE SCALE GENOMIC DNA]</scope>
    <source>
        <strain evidence="13 14">CBS 141311</strain>
    </source>
</reference>
<evidence type="ECO:0000256" key="5">
    <source>
        <dbReference type="ARBA" id="ARBA00022824"/>
    </source>
</evidence>
<dbReference type="PANTHER" id="PTHR12560:SF11">
    <property type="entry name" value="CERAMIDE SYNTHASE LAC1-RELATED"/>
    <property type="match status" value="1"/>
</dbReference>
<evidence type="ECO:0000256" key="4">
    <source>
        <dbReference type="ARBA" id="ARBA00022692"/>
    </source>
</evidence>
<dbReference type="STRING" id="1835702.A0A1F5LQJ0"/>
<dbReference type="EMBL" id="LXJU01000004">
    <property type="protein sequence ID" value="OGE55209.1"/>
    <property type="molecule type" value="Genomic_DNA"/>
</dbReference>
<dbReference type="RefSeq" id="XP_022490639.1">
    <property type="nucleotide sequence ID" value="XM_022628964.1"/>
</dbReference>
<dbReference type="GO" id="GO:0046513">
    <property type="term" value="P:ceramide biosynthetic process"/>
    <property type="evidence" value="ECO:0007669"/>
    <property type="project" value="InterPro"/>
</dbReference>
<dbReference type="AlphaFoldDB" id="A0A1F5LQJ0"/>
<evidence type="ECO:0000256" key="1">
    <source>
        <dbReference type="ARBA" id="ARBA00004477"/>
    </source>
</evidence>
<dbReference type="PROSITE" id="PS50922">
    <property type="entry name" value="TLC"/>
    <property type="match status" value="1"/>
</dbReference>
<evidence type="ECO:0000256" key="7">
    <source>
        <dbReference type="ARBA" id="ARBA00023136"/>
    </source>
</evidence>
<feature type="transmembrane region" description="Helical" evidence="11">
    <location>
        <begin position="129"/>
        <end position="146"/>
    </location>
</feature>
<dbReference type="PIRSF" id="PIRSF005225">
    <property type="entry name" value="LAG1_LAC1"/>
    <property type="match status" value="1"/>
</dbReference>
<dbReference type="InterPro" id="IPR016439">
    <property type="entry name" value="Lag1/Lac1-like"/>
</dbReference>
<keyword evidence="7 9" id="KW-0472">Membrane</keyword>
<dbReference type="InterPro" id="IPR006634">
    <property type="entry name" value="TLC-dom"/>
</dbReference>
<feature type="transmembrane region" description="Helical" evidence="11">
    <location>
        <begin position="296"/>
        <end position="313"/>
    </location>
</feature>
<evidence type="ECO:0000256" key="6">
    <source>
        <dbReference type="ARBA" id="ARBA00022989"/>
    </source>
</evidence>
<dbReference type="Proteomes" id="UP000177622">
    <property type="component" value="Unassembled WGS sequence"/>
</dbReference>
<feature type="region of interest" description="Disordered" evidence="10">
    <location>
        <begin position="1"/>
        <end position="40"/>
    </location>
</feature>
<evidence type="ECO:0000256" key="8">
    <source>
        <dbReference type="ARBA" id="ARBA00023180"/>
    </source>
</evidence>
<evidence type="ECO:0000256" key="11">
    <source>
        <dbReference type="SAM" id="Phobius"/>
    </source>
</evidence>
<keyword evidence="8" id="KW-0325">Glycoprotein</keyword>
<evidence type="ECO:0000259" key="12">
    <source>
        <dbReference type="PROSITE" id="PS50922"/>
    </source>
</evidence>
<dbReference type="GeneID" id="34573698"/>
<gene>
    <name evidence="13" type="ORF">PENARI_c004G01927</name>
</gene>
<dbReference type="GO" id="GO:0005789">
    <property type="term" value="C:endoplasmic reticulum membrane"/>
    <property type="evidence" value="ECO:0007669"/>
    <property type="project" value="UniProtKB-SubCell"/>
</dbReference>
<keyword evidence="5" id="KW-0256">Endoplasmic reticulum</keyword>
<dbReference type="Pfam" id="PF03798">
    <property type="entry name" value="TRAM_LAG1_CLN8"/>
    <property type="match status" value="1"/>
</dbReference>
<evidence type="ECO:0000256" key="2">
    <source>
        <dbReference type="ARBA" id="ARBA00009808"/>
    </source>
</evidence>
<dbReference type="GO" id="GO:0050291">
    <property type="term" value="F:sphingosine N-acyltransferase activity"/>
    <property type="evidence" value="ECO:0007669"/>
    <property type="project" value="InterPro"/>
</dbReference>
<evidence type="ECO:0000256" key="3">
    <source>
        <dbReference type="ARBA" id="ARBA00022679"/>
    </source>
</evidence>
<evidence type="ECO:0000256" key="10">
    <source>
        <dbReference type="SAM" id="MobiDB-lite"/>
    </source>
</evidence>
<dbReference type="OrthoDB" id="3053196at2759"/>
<feature type="region of interest" description="Disordered" evidence="10">
    <location>
        <begin position="410"/>
        <end position="443"/>
    </location>
</feature>
<keyword evidence="3" id="KW-0808">Transferase</keyword>
<keyword evidence="4 9" id="KW-0812">Transmembrane</keyword>
<dbReference type="PANTHER" id="PTHR12560">
    <property type="entry name" value="LONGEVITY ASSURANCE FACTOR 1 LAG1"/>
    <property type="match status" value="1"/>
</dbReference>
<comment type="caution">
    <text evidence="13">The sequence shown here is derived from an EMBL/GenBank/DDBJ whole genome shotgun (WGS) entry which is preliminary data.</text>
</comment>
<evidence type="ECO:0000313" key="13">
    <source>
        <dbReference type="EMBL" id="OGE55209.1"/>
    </source>
</evidence>
<feature type="domain" description="TLC" evidence="12">
    <location>
        <begin position="164"/>
        <end position="380"/>
    </location>
</feature>
<feature type="transmembrane region" description="Helical" evidence="11">
    <location>
        <begin position="351"/>
        <end position="376"/>
    </location>
</feature>
<evidence type="ECO:0000256" key="9">
    <source>
        <dbReference type="PROSITE-ProRule" id="PRU00205"/>
    </source>
</evidence>
<comment type="similarity">
    <text evidence="2">Belongs to the sphingosine N-acyltransferase family.</text>
</comment>
<proteinExistence type="inferred from homology"/>
<comment type="subcellular location">
    <subcellularLocation>
        <location evidence="1">Endoplasmic reticulum membrane</location>
        <topology evidence="1">Multi-pass membrane protein</topology>
    </subcellularLocation>
</comment>
<keyword evidence="14" id="KW-1185">Reference proteome</keyword>
<feature type="transmembrane region" description="Helical" evidence="11">
    <location>
        <begin position="72"/>
        <end position="93"/>
    </location>
</feature>
<name>A0A1F5LQJ0_PENAI</name>
<protein>
    <recommendedName>
        <fullName evidence="12">TLC domain-containing protein</fullName>
    </recommendedName>
</protein>
<organism evidence="13 14">
    <name type="scientific">Penicillium arizonense</name>
    <dbReference type="NCBI Taxonomy" id="1835702"/>
    <lineage>
        <taxon>Eukaryota</taxon>
        <taxon>Fungi</taxon>
        <taxon>Dikarya</taxon>
        <taxon>Ascomycota</taxon>
        <taxon>Pezizomycotina</taxon>
        <taxon>Eurotiomycetes</taxon>
        <taxon>Eurotiomycetidae</taxon>
        <taxon>Eurotiales</taxon>
        <taxon>Aspergillaceae</taxon>
        <taxon>Penicillium</taxon>
    </lineage>
</organism>